<dbReference type="InterPro" id="IPR013787">
    <property type="entry name" value="S100_Ca-bd_sub"/>
</dbReference>
<feature type="region of interest" description="Disordered" evidence="19">
    <location>
        <begin position="59"/>
        <end position="88"/>
    </location>
</feature>
<reference evidence="21 22" key="1">
    <citation type="submission" date="2024-06" db="EMBL/GenBank/DDBJ databases">
        <title>The draft genome of Grus japonensis, version 3.</title>
        <authorList>
            <person name="Nabeshima K."/>
            <person name="Suzuki S."/>
            <person name="Onuma M."/>
        </authorList>
    </citation>
    <scope>NUCLEOTIDE SEQUENCE [LARGE SCALE GENOMIC DNA]</scope>
    <source>
        <strain evidence="21 22">451A</strain>
    </source>
</reference>
<dbReference type="EMBL" id="BAAFJT010000006">
    <property type="protein sequence ID" value="GAB0191885.1"/>
    <property type="molecule type" value="Genomic_DNA"/>
</dbReference>
<keyword evidence="12" id="KW-0130">Cell adhesion</keyword>
<evidence type="ECO:0000256" key="2">
    <source>
        <dbReference type="ARBA" id="ARBA00004496"/>
    </source>
</evidence>
<dbReference type="Proteomes" id="UP001623348">
    <property type="component" value="Unassembled WGS sequence"/>
</dbReference>
<keyword evidence="7" id="KW-0964">Secreted</keyword>
<dbReference type="SMART" id="SM00054">
    <property type="entry name" value="EFh"/>
    <property type="match status" value="1"/>
</dbReference>
<dbReference type="GO" id="GO:0005737">
    <property type="term" value="C:cytoplasm"/>
    <property type="evidence" value="ECO:0007669"/>
    <property type="project" value="UniProtKB-SubCell"/>
</dbReference>
<dbReference type="PROSITE" id="PS00303">
    <property type="entry name" value="S100_CABP"/>
    <property type="match status" value="1"/>
</dbReference>
<comment type="similarity">
    <text evidence="4">Belongs to the S-100 family.</text>
</comment>
<dbReference type="GO" id="GO:0005576">
    <property type="term" value="C:extracellular region"/>
    <property type="evidence" value="ECO:0007669"/>
    <property type="project" value="UniProtKB-SubCell"/>
</dbReference>
<dbReference type="AlphaFoldDB" id="A0ABC9X2Q7"/>
<evidence type="ECO:0000256" key="9">
    <source>
        <dbReference type="ARBA" id="ARBA00022737"/>
    </source>
</evidence>
<evidence type="ECO:0000256" key="7">
    <source>
        <dbReference type="ARBA" id="ARBA00022525"/>
    </source>
</evidence>
<keyword evidence="14" id="KW-0539">Nucleus</keyword>
<keyword evidence="8" id="KW-0479">Metal-binding</keyword>
<dbReference type="GO" id="GO:0005634">
    <property type="term" value="C:nucleus"/>
    <property type="evidence" value="ECO:0007669"/>
    <property type="project" value="UniProtKB-SubCell"/>
</dbReference>
<evidence type="ECO:0000259" key="20">
    <source>
        <dbReference type="PROSITE" id="PS50222"/>
    </source>
</evidence>
<evidence type="ECO:0000256" key="14">
    <source>
        <dbReference type="ARBA" id="ARBA00023242"/>
    </source>
</evidence>
<evidence type="ECO:0000256" key="3">
    <source>
        <dbReference type="ARBA" id="ARBA00004613"/>
    </source>
</evidence>
<dbReference type="SUPFAM" id="SSF47473">
    <property type="entry name" value="EF-hand"/>
    <property type="match status" value="1"/>
</dbReference>
<accession>A0ABC9X2Q7</accession>
<dbReference type="SMART" id="SM01394">
    <property type="entry name" value="S_100"/>
    <property type="match status" value="1"/>
</dbReference>
<evidence type="ECO:0000256" key="15">
    <source>
        <dbReference type="ARBA" id="ARBA00030603"/>
    </source>
</evidence>
<sequence length="268" mass="29528">MKFNKAKCKVLHMGQCNPKHNYRLGGEWIESSPEEKDLGVLIDELAVCACSPESQPCPGLHQNQRDQQVEGGDSAPLLRSGETPPAVLHPALGAPVQEGHGAVGESPEEATKLIRGLEHLSYEDRLRELGLFSLEKRRLQGDLIAAFRYLKGPTGKMVMDCLSGSVVTGQGGHTVTMSELEKAMIAIIDAFHQYSGKEGDKHKLKKSELKELINNELTHFLGEIKDQETVDKVMEALDSDGDAECDFQEFVAFIAMVTAACHEFFEHE</sequence>
<dbReference type="PROSITE" id="PS50222">
    <property type="entry name" value="EF_HAND_2"/>
    <property type="match status" value="1"/>
</dbReference>
<dbReference type="FunFam" id="1.10.238.10:FF:000044">
    <property type="entry name" value="Protein S100"/>
    <property type="match status" value="1"/>
</dbReference>
<evidence type="ECO:0000256" key="1">
    <source>
        <dbReference type="ARBA" id="ARBA00004123"/>
    </source>
</evidence>
<dbReference type="Pfam" id="PF01023">
    <property type="entry name" value="S_100"/>
    <property type="match status" value="1"/>
</dbReference>
<evidence type="ECO:0000256" key="11">
    <source>
        <dbReference type="ARBA" id="ARBA00022837"/>
    </source>
</evidence>
<dbReference type="InterPro" id="IPR001751">
    <property type="entry name" value="S100/CaBP7/8-like_CS"/>
</dbReference>
<dbReference type="InterPro" id="IPR011992">
    <property type="entry name" value="EF-hand-dom_pair"/>
</dbReference>
<feature type="domain" description="EF-hand" evidence="20">
    <location>
        <begin position="225"/>
        <end position="260"/>
    </location>
</feature>
<comment type="subunit">
    <text evidence="18">Dimer of either two alpha chains, or two beta chains, or one alpha and one beta chain. The S100B dimer binds two molecules of STK38. Interacts with CACYBP in a calcium-dependent manner. Interacts with ATAD3A; this interaction probably occurs in the cytosol prior to ATAD3A mitochondrial targeting. Interacts with S100A6. The S100B dimer interacts with two molecules of CAPZA1. Interacts with AGER. Interacts with PPP5C (via TPR repeats); the interaction is calcium-dependent and modulates PPP5C activity. Interacts with TPPP; this interaction inhibits TPPP dimerization. Interacts with isoform CLSTN3beta of CLSTN3; interaction promotes secretion.</text>
</comment>
<comment type="subcellular location">
    <subcellularLocation>
        <location evidence="2">Cytoplasm</location>
    </subcellularLocation>
    <subcellularLocation>
        <location evidence="1">Nucleus</location>
    </subcellularLocation>
    <subcellularLocation>
        <location evidence="3">Secreted</location>
    </subcellularLocation>
</comment>
<evidence type="ECO:0000256" key="17">
    <source>
        <dbReference type="ARBA" id="ARBA00033127"/>
    </source>
</evidence>
<dbReference type="CDD" id="cd05027">
    <property type="entry name" value="S-100B"/>
    <property type="match status" value="1"/>
</dbReference>
<evidence type="ECO:0000256" key="18">
    <source>
        <dbReference type="ARBA" id="ARBA00047135"/>
    </source>
</evidence>
<dbReference type="GO" id="GO:0046872">
    <property type="term" value="F:metal ion binding"/>
    <property type="evidence" value="ECO:0007669"/>
    <property type="project" value="UniProtKB-KW"/>
</dbReference>
<organism evidence="21 22">
    <name type="scientific">Grus japonensis</name>
    <name type="common">Japanese crane</name>
    <name type="synonym">Red-crowned crane</name>
    <dbReference type="NCBI Taxonomy" id="30415"/>
    <lineage>
        <taxon>Eukaryota</taxon>
        <taxon>Metazoa</taxon>
        <taxon>Chordata</taxon>
        <taxon>Craniata</taxon>
        <taxon>Vertebrata</taxon>
        <taxon>Euteleostomi</taxon>
        <taxon>Archelosauria</taxon>
        <taxon>Archosauria</taxon>
        <taxon>Dinosauria</taxon>
        <taxon>Saurischia</taxon>
        <taxon>Theropoda</taxon>
        <taxon>Coelurosauria</taxon>
        <taxon>Aves</taxon>
        <taxon>Neognathae</taxon>
        <taxon>Neoaves</taxon>
        <taxon>Gruiformes</taxon>
        <taxon>Gruidae</taxon>
        <taxon>Grus</taxon>
    </lineage>
</organism>
<name>A0ABC9X2Q7_GRUJA</name>
<evidence type="ECO:0000256" key="19">
    <source>
        <dbReference type="SAM" id="MobiDB-lite"/>
    </source>
</evidence>
<dbReference type="PANTHER" id="PTHR11639:SF134">
    <property type="entry name" value="PROTEIN S100-A1-RELATED"/>
    <property type="match status" value="1"/>
</dbReference>
<proteinExistence type="inferred from homology"/>
<keyword evidence="13" id="KW-0007">Acetylation</keyword>
<evidence type="ECO:0000256" key="8">
    <source>
        <dbReference type="ARBA" id="ARBA00022723"/>
    </source>
</evidence>
<dbReference type="Gene3D" id="1.10.238.10">
    <property type="entry name" value="EF-hand"/>
    <property type="match status" value="1"/>
</dbReference>
<protein>
    <recommendedName>
        <fullName evidence="5">Protein S100-B</fullName>
    </recommendedName>
    <alternativeName>
        <fullName evidence="15">S-100 protein beta chain</fullName>
    </alternativeName>
    <alternativeName>
        <fullName evidence="17">S-100 protein subunit beta</fullName>
    </alternativeName>
    <alternativeName>
        <fullName evidence="16">S100 calcium-binding protein B</fullName>
    </alternativeName>
</protein>
<evidence type="ECO:0000313" key="22">
    <source>
        <dbReference type="Proteomes" id="UP001623348"/>
    </source>
</evidence>
<dbReference type="InterPro" id="IPR028481">
    <property type="entry name" value="S100-B"/>
</dbReference>
<dbReference type="PANTHER" id="PTHR11639">
    <property type="entry name" value="S100 CALCIUM-BINDING PROTEIN"/>
    <property type="match status" value="1"/>
</dbReference>
<evidence type="ECO:0000256" key="6">
    <source>
        <dbReference type="ARBA" id="ARBA00022490"/>
    </source>
</evidence>
<gene>
    <name evidence="21" type="ORF">GRJ2_001653800</name>
</gene>
<dbReference type="GO" id="GO:0007155">
    <property type="term" value="P:cell adhesion"/>
    <property type="evidence" value="ECO:0007669"/>
    <property type="project" value="UniProtKB-KW"/>
</dbReference>
<dbReference type="InterPro" id="IPR002048">
    <property type="entry name" value="EF_hand_dom"/>
</dbReference>
<evidence type="ECO:0000256" key="13">
    <source>
        <dbReference type="ARBA" id="ARBA00022990"/>
    </source>
</evidence>
<evidence type="ECO:0000256" key="12">
    <source>
        <dbReference type="ARBA" id="ARBA00022889"/>
    </source>
</evidence>
<keyword evidence="9" id="KW-0677">Repeat</keyword>
<evidence type="ECO:0000256" key="4">
    <source>
        <dbReference type="ARBA" id="ARBA00007323"/>
    </source>
</evidence>
<keyword evidence="10" id="KW-0862">Zinc</keyword>
<keyword evidence="6" id="KW-0963">Cytoplasm</keyword>
<dbReference type="PRINTS" id="PR01345">
    <property type="entry name" value="CERVTRCPTASE"/>
</dbReference>
<evidence type="ECO:0000256" key="16">
    <source>
        <dbReference type="ARBA" id="ARBA00031938"/>
    </source>
</evidence>
<evidence type="ECO:0000256" key="5">
    <source>
        <dbReference type="ARBA" id="ARBA00021222"/>
    </source>
</evidence>
<comment type="caution">
    <text evidence="21">The sequence shown here is derived from an EMBL/GenBank/DDBJ whole genome shotgun (WGS) entry which is preliminary data.</text>
</comment>
<keyword evidence="22" id="KW-1185">Reference proteome</keyword>
<keyword evidence="11" id="KW-0106">Calcium</keyword>
<evidence type="ECO:0000313" key="21">
    <source>
        <dbReference type="EMBL" id="GAB0191885.1"/>
    </source>
</evidence>
<evidence type="ECO:0000256" key="10">
    <source>
        <dbReference type="ARBA" id="ARBA00022833"/>
    </source>
</evidence>